<protein>
    <submittedName>
        <fullName evidence="4">4-hydroxythreonine-4-phosphate dehydrogenase</fullName>
    </submittedName>
</protein>
<keyword evidence="3" id="KW-0520">NAD</keyword>
<dbReference type="SUPFAM" id="SSF53659">
    <property type="entry name" value="Isocitrate/Isopropylmalate dehydrogenase-like"/>
    <property type="match status" value="1"/>
</dbReference>
<evidence type="ECO:0000256" key="1">
    <source>
        <dbReference type="ARBA" id="ARBA00022723"/>
    </source>
</evidence>
<reference evidence="4 5" key="1">
    <citation type="journal article" date="2013" name="Genome Announc.">
        <title>Genome Sequence of the Pyrene- and Fluoranthene-Degrading Bacterium Cycloclasticus sp. Strain PY97M.</title>
        <authorList>
            <person name="Cui Z."/>
            <person name="Xu G."/>
            <person name="Li Q."/>
            <person name="Gao W."/>
            <person name="Zheng L."/>
        </authorList>
    </citation>
    <scope>NUCLEOTIDE SEQUENCE [LARGE SCALE GENOMIC DNA]</scope>
    <source>
        <strain evidence="4 5">PY97M</strain>
    </source>
</reference>
<organism evidence="4 5">
    <name type="scientific">Cycloclasticus pugetii</name>
    <dbReference type="NCBI Taxonomy" id="34068"/>
    <lineage>
        <taxon>Bacteria</taxon>
        <taxon>Pseudomonadati</taxon>
        <taxon>Pseudomonadota</taxon>
        <taxon>Gammaproteobacteria</taxon>
        <taxon>Thiotrichales</taxon>
        <taxon>Piscirickettsiaceae</taxon>
        <taxon>Cycloclasticus</taxon>
    </lineage>
</organism>
<dbReference type="EMBL" id="ASHL01000013">
    <property type="protein sequence ID" value="EPD12173.1"/>
    <property type="molecule type" value="Genomic_DNA"/>
</dbReference>
<dbReference type="InterPro" id="IPR005255">
    <property type="entry name" value="PdxA_fam"/>
</dbReference>
<dbReference type="AlphaFoldDB" id="A0AB33YZ41"/>
<accession>A0AB33YZ41</accession>
<dbReference type="Pfam" id="PF04166">
    <property type="entry name" value="PdxA"/>
    <property type="match status" value="1"/>
</dbReference>
<dbReference type="PANTHER" id="PTHR30004:SF6">
    <property type="entry name" value="D-THREONATE 4-PHOSPHATE DEHYDROGENASE"/>
    <property type="match status" value="1"/>
</dbReference>
<dbReference type="GO" id="GO:0051287">
    <property type="term" value="F:NAD binding"/>
    <property type="evidence" value="ECO:0007669"/>
    <property type="project" value="InterPro"/>
</dbReference>
<evidence type="ECO:0000313" key="5">
    <source>
        <dbReference type="Proteomes" id="UP000015462"/>
    </source>
</evidence>
<evidence type="ECO:0000256" key="2">
    <source>
        <dbReference type="ARBA" id="ARBA00023002"/>
    </source>
</evidence>
<keyword evidence="2" id="KW-0560">Oxidoreductase</keyword>
<dbReference type="RefSeq" id="WP_016391026.1">
    <property type="nucleotide sequence ID" value="NZ_KE646812.1"/>
</dbReference>
<dbReference type="GO" id="GO:0046872">
    <property type="term" value="F:metal ion binding"/>
    <property type="evidence" value="ECO:0007669"/>
    <property type="project" value="UniProtKB-KW"/>
</dbReference>
<evidence type="ECO:0000256" key="3">
    <source>
        <dbReference type="ARBA" id="ARBA00023027"/>
    </source>
</evidence>
<keyword evidence="5" id="KW-1185">Reference proteome</keyword>
<proteinExistence type="predicted"/>
<sequence length="325" mass="34869">MNKKPIVATMIGDPAGIGPEVVAKAWASGEIHQYCEPVLVGSADVMQDVVDENQLSLTINMIQSVDEKTNDPAVIDILDSGKFDMGSYTKGQDNVSCGQISANWLEEMDQLALSGAVDATVMAPISSVSMKMANVLDKIIEIEPGHSYLFLISGPLRVMHLTDHIPLRDVCELISKDLVAGAIEKLNDSLIEWGISDPRIVVAGLNPHASGAEEDNEIRPGVEQAKALGINVEGPMPPDSVFRQCIEDKYDVVLAMFHDQGHIAIKTWGFSGNCALIMGPPYLHMSVAHGTAYDLVGTGKADHTMMLEAIKLTGNLAAGNGFFSE</sequence>
<dbReference type="GO" id="GO:0016491">
    <property type="term" value="F:oxidoreductase activity"/>
    <property type="evidence" value="ECO:0007669"/>
    <property type="project" value="UniProtKB-KW"/>
</dbReference>
<keyword evidence="1" id="KW-0479">Metal-binding</keyword>
<name>A0AB33YZ41_9GAMM</name>
<comment type="caution">
    <text evidence="4">The sequence shown here is derived from an EMBL/GenBank/DDBJ whole genome shotgun (WGS) entry which is preliminary data.</text>
</comment>
<evidence type="ECO:0000313" key="4">
    <source>
        <dbReference type="EMBL" id="EPD12173.1"/>
    </source>
</evidence>
<dbReference type="Gene3D" id="3.40.718.10">
    <property type="entry name" value="Isopropylmalate Dehydrogenase"/>
    <property type="match status" value="1"/>
</dbReference>
<gene>
    <name evidence="4" type="ORF">L196_11128</name>
</gene>
<dbReference type="PANTHER" id="PTHR30004">
    <property type="entry name" value="4-HYDROXYTHREONINE-4-PHOSPHATE DEHYDROGENASE"/>
    <property type="match status" value="1"/>
</dbReference>
<dbReference type="Proteomes" id="UP000015462">
    <property type="component" value="Unassembled WGS sequence"/>
</dbReference>